<dbReference type="GO" id="GO:0008168">
    <property type="term" value="F:methyltransferase activity"/>
    <property type="evidence" value="ECO:0007669"/>
    <property type="project" value="UniProtKB-KW"/>
</dbReference>
<evidence type="ECO:0000259" key="3">
    <source>
        <dbReference type="Pfam" id="PF13649"/>
    </source>
</evidence>
<dbReference type="PANTHER" id="PTHR43861">
    <property type="entry name" value="TRANS-ACONITATE 2-METHYLTRANSFERASE-RELATED"/>
    <property type="match status" value="1"/>
</dbReference>
<dbReference type="Gene3D" id="3.40.50.150">
    <property type="entry name" value="Vaccinia Virus protein VP39"/>
    <property type="match status" value="1"/>
</dbReference>
<evidence type="ECO:0000256" key="1">
    <source>
        <dbReference type="ARBA" id="ARBA00022679"/>
    </source>
</evidence>
<evidence type="ECO:0000313" key="4">
    <source>
        <dbReference type="EMBL" id="TDE88777.1"/>
    </source>
</evidence>
<organism evidence="4 5">
    <name type="scientific">Occultella glacieicola</name>
    <dbReference type="NCBI Taxonomy" id="2518684"/>
    <lineage>
        <taxon>Bacteria</taxon>
        <taxon>Bacillati</taxon>
        <taxon>Actinomycetota</taxon>
        <taxon>Actinomycetes</taxon>
        <taxon>Micrococcales</taxon>
        <taxon>Ruaniaceae</taxon>
        <taxon>Occultella</taxon>
    </lineage>
</organism>
<dbReference type="Pfam" id="PF13649">
    <property type="entry name" value="Methyltransf_25"/>
    <property type="match status" value="1"/>
</dbReference>
<proteinExistence type="predicted"/>
<protein>
    <submittedName>
        <fullName evidence="4">Class I SAM-dependent methyltransferase</fullName>
    </submittedName>
</protein>
<sequence>MDQAMWDGIYAERIWSGAVNGALAIEVSDLEPGRALDVGSGEGGDALWLAARGWRVTATDISPVALERAAAAVTTEHGDRIEWVHGDLTVAPPEPGGYDLVSLMYFPMLRSQGPTAVRGLTDAVAPGGLFLMVAHDLTAPADRAAAGHGQGHGHDHQHRQHPEAGPEGDLPAGWRGPDPSEFLRPEEVAATLGDGWQVETLEIRPRLVPTSGAGAGHVDDVVLRARRTA</sequence>
<dbReference type="PANTHER" id="PTHR43861:SF3">
    <property type="entry name" value="PUTATIVE (AFU_ORTHOLOGUE AFUA_2G14390)-RELATED"/>
    <property type="match status" value="1"/>
</dbReference>
<dbReference type="Proteomes" id="UP000504882">
    <property type="component" value="Unassembled WGS sequence"/>
</dbReference>
<dbReference type="CDD" id="cd02440">
    <property type="entry name" value="AdoMet_MTases"/>
    <property type="match status" value="1"/>
</dbReference>
<dbReference type="InterPro" id="IPR029063">
    <property type="entry name" value="SAM-dependent_MTases_sf"/>
</dbReference>
<accession>A0ABY2DXA6</accession>
<keyword evidence="1" id="KW-0808">Transferase</keyword>
<keyword evidence="4" id="KW-0489">Methyltransferase</keyword>
<dbReference type="SUPFAM" id="SSF53335">
    <property type="entry name" value="S-adenosyl-L-methionine-dependent methyltransferases"/>
    <property type="match status" value="1"/>
</dbReference>
<dbReference type="RefSeq" id="WP_133109861.1">
    <property type="nucleotide sequence ID" value="NZ_SMNA01000015.1"/>
</dbReference>
<dbReference type="EMBL" id="SMNA01000015">
    <property type="protein sequence ID" value="TDE88777.1"/>
    <property type="molecule type" value="Genomic_DNA"/>
</dbReference>
<comment type="caution">
    <text evidence="4">The sequence shown here is derived from an EMBL/GenBank/DDBJ whole genome shotgun (WGS) entry which is preliminary data.</text>
</comment>
<dbReference type="GO" id="GO:0032259">
    <property type="term" value="P:methylation"/>
    <property type="evidence" value="ECO:0007669"/>
    <property type="project" value="UniProtKB-KW"/>
</dbReference>
<evidence type="ECO:0000256" key="2">
    <source>
        <dbReference type="SAM" id="MobiDB-lite"/>
    </source>
</evidence>
<name>A0ABY2DXA6_9MICO</name>
<feature type="region of interest" description="Disordered" evidence="2">
    <location>
        <begin position="143"/>
        <end position="181"/>
    </location>
</feature>
<reference evidence="4 5" key="1">
    <citation type="submission" date="2019-03" db="EMBL/GenBank/DDBJ databases">
        <title>Genomic features of bacteria from cold environments.</title>
        <authorList>
            <person name="Shen L."/>
        </authorList>
    </citation>
    <scope>NUCLEOTIDE SEQUENCE [LARGE SCALE GENOMIC DNA]</scope>
    <source>
        <strain evidence="5">T3246-1</strain>
    </source>
</reference>
<keyword evidence="5" id="KW-1185">Reference proteome</keyword>
<evidence type="ECO:0000313" key="5">
    <source>
        <dbReference type="Proteomes" id="UP000504882"/>
    </source>
</evidence>
<feature type="domain" description="Methyltransferase" evidence="3">
    <location>
        <begin position="36"/>
        <end position="128"/>
    </location>
</feature>
<gene>
    <name evidence="4" type="ORF">EXU48_22055</name>
</gene>
<dbReference type="InterPro" id="IPR041698">
    <property type="entry name" value="Methyltransf_25"/>
</dbReference>